<evidence type="ECO:0000256" key="1">
    <source>
        <dbReference type="SAM" id="MobiDB-lite"/>
    </source>
</evidence>
<feature type="region of interest" description="Disordered" evidence="1">
    <location>
        <begin position="15"/>
        <end position="34"/>
    </location>
</feature>
<dbReference type="AlphaFoldDB" id="A0A6P2GKT5"/>
<gene>
    <name evidence="2" type="ORF">BAN20980_06587</name>
</gene>
<dbReference type="Proteomes" id="UP000494201">
    <property type="component" value="Unassembled WGS sequence"/>
</dbReference>
<organism evidence="2 3">
    <name type="scientific">Burkholderia anthina</name>
    <dbReference type="NCBI Taxonomy" id="179879"/>
    <lineage>
        <taxon>Bacteria</taxon>
        <taxon>Pseudomonadati</taxon>
        <taxon>Pseudomonadota</taxon>
        <taxon>Betaproteobacteria</taxon>
        <taxon>Burkholderiales</taxon>
        <taxon>Burkholderiaceae</taxon>
        <taxon>Burkholderia</taxon>
        <taxon>Burkholderia cepacia complex</taxon>
    </lineage>
</organism>
<evidence type="ECO:0000313" key="2">
    <source>
        <dbReference type="EMBL" id="VVU53939.1"/>
    </source>
</evidence>
<proteinExistence type="predicted"/>
<dbReference type="GeneID" id="56504669"/>
<evidence type="ECO:0000313" key="3">
    <source>
        <dbReference type="Proteomes" id="UP000494201"/>
    </source>
</evidence>
<sequence>MPRPPTDRALLRAARAHAPASPLTRSISTLRPLPSDGRAQQVTDVVDAFRRLRGSVMRFIRLFSAATDETLSVLSLRELLAMLESDARAARFTRLSALERAIGQARSLERTRDDVFSDAFSNDPAAMRNAVAALERVDVLLVGLCVEHVMERHMQQPSPGTRHASHHESAVPC</sequence>
<accession>A0A6P2GKT5</accession>
<protein>
    <submittedName>
        <fullName evidence="2">Uncharacterized protein</fullName>
    </submittedName>
</protein>
<reference evidence="2 3" key="1">
    <citation type="submission" date="2019-09" db="EMBL/GenBank/DDBJ databases">
        <authorList>
            <person name="Depoorter E."/>
        </authorList>
    </citation>
    <scope>NUCLEOTIDE SEQUENCE [LARGE SCALE GENOMIC DNA]</scope>
    <source>
        <strain evidence="2">LMG 20980</strain>
    </source>
</reference>
<dbReference type="EMBL" id="CABVLY010000042">
    <property type="protein sequence ID" value="VVU53939.1"/>
    <property type="molecule type" value="Genomic_DNA"/>
</dbReference>
<name>A0A6P2GKT5_9BURK</name>
<dbReference type="RefSeq" id="WP_239008052.1">
    <property type="nucleotide sequence ID" value="NZ_CABVLY010000042.1"/>
</dbReference>